<dbReference type="STRING" id="1123272.SAMN02745824_1530"/>
<sequence length="198" mass="23162">MVDFGHLEAIGIKLQIDRICDGERLGDHELLEIVQFFDPPLFSPEEMDVVANELDASRPRKRGRPTGNTAQRKLITDRIKYISRSDVPVEFIDFLTKRLRSGRRFPSSRHERKANGKRKTSKKQTIIKGLYRDVKKAMELGKTQIEYPEMEPFQFPEESENQSVHERALRAVNHIMRTYLDVDPPSERRMLNIISEKR</sequence>
<accession>A0A1N6D4L9</accession>
<proteinExistence type="predicted"/>
<name>A0A1N6D4L9_9SPHN</name>
<dbReference type="EMBL" id="FSQW01000001">
    <property type="protein sequence ID" value="SIN65647.1"/>
    <property type="molecule type" value="Genomic_DNA"/>
</dbReference>
<feature type="region of interest" description="Disordered" evidence="1">
    <location>
        <begin position="103"/>
        <end position="122"/>
    </location>
</feature>
<dbReference type="Proteomes" id="UP000185192">
    <property type="component" value="Unassembled WGS sequence"/>
</dbReference>
<evidence type="ECO:0000256" key="1">
    <source>
        <dbReference type="SAM" id="MobiDB-lite"/>
    </source>
</evidence>
<organism evidence="2 3">
    <name type="scientific">Parasphingorhabdus marina DSM 22363</name>
    <dbReference type="NCBI Taxonomy" id="1123272"/>
    <lineage>
        <taxon>Bacteria</taxon>
        <taxon>Pseudomonadati</taxon>
        <taxon>Pseudomonadota</taxon>
        <taxon>Alphaproteobacteria</taxon>
        <taxon>Sphingomonadales</taxon>
        <taxon>Sphingomonadaceae</taxon>
        <taxon>Parasphingorhabdus</taxon>
    </lineage>
</organism>
<gene>
    <name evidence="2" type="ORF">SAMN02745824_1530</name>
</gene>
<dbReference type="AlphaFoldDB" id="A0A1N6D4L9"/>
<evidence type="ECO:0000313" key="3">
    <source>
        <dbReference type="Proteomes" id="UP000185192"/>
    </source>
</evidence>
<reference evidence="3" key="1">
    <citation type="submission" date="2016-11" db="EMBL/GenBank/DDBJ databases">
        <authorList>
            <person name="Varghese N."/>
            <person name="Submissions S."/>
        </authorList>
    </citation>
    <scope>NUCLEOTIDE SEQUENCE [LARGE SCALE GENOMIC DNA]</scope>
    <source>
        <strain evidence="3">DSM 22363</strain>
    </source>
</reference>
<protein>
    <submittedName>
        <fullName evidence="2">Uncharacterized protein</fullName>
    </submittedName>
</protein>
<dbReference type="RefSeq" id="WP_074204442.1">
    <property type="nucleotide sequence ID" value="NZ_FSQW01000001.1"/>
</dbReference>
<evidence type="ECO:0000313" key="2">
    <source>
        <dbReference type="EMBL" id="SIN65647.1"/>
    </source>
</evidence>
<keyword evidence="3" id="KW-1185">Reference proteome</keyword>